<evidence type="ECO:0000313" key="1">
    <source>
        <dbReference type="EMBL" id="KRG18845.1"/>
    </source>
</evidence>
<dbReference type="RefSeq" id="WP_057624430.1">
    <property type="nucleotide sequence ID" value="NZ_LKHV02000001.1"/>
</dbReference>
<keyword evidence="3" id="KW-1185">Reference proteome</keyword>
<reference evidence="1" key="1">
    <citation type="submission" date="2015-09" db="EMBL/GenBank/DDBJ databases">
        <title>Draft Genome Sequences of Two Novel Amoeba-resistant Intranuclear Bacteria, Candidatus Berkiella cookevillensis and Candidatus Berkiella aquae.</title>
        <authorList>
            <person name="Mehari Y.T."/>
            <person name="Arivett B.A."/>
            <person name="Farone A.L."/>
            <person name="Gunderson J.H."/>
            <person name="Farone M.B."/>
        </authorList>
    </citation>
    <scope>NUCLEOTIDE SEQUENCE [LARGE SCALE GENOMIC DNA]</scope>
    <source>
        <strain evidence="1">CC99</strain>
    </source>
</reference>
<evidence type="ECO:0000313" key="3">
    <source>
        <dbReference type="Proteomes" id="UP000051494"/>
    </source>
</evidence>
<accession>A0A0Q9YEC9</accession>
<gene>
    <name evidence="2" type="ORF">CC99x_000135</name>
    <name evidence="1" type="ORF">CC99x_01326</name>
</gene>
<dbReference type="EMBL" id="LKHV02000001">
    <property type="protein sequence ID" value="MCS5707303.1"/>
    <property type="molecule type" value="Genomic_DNA"/>
</dbReference>
<comment type="caution">
    <text evidence="1">The sequence shown here is derived from an EMBL/GenBank/DDBJ whole genome shotgun (WGS) entry which is preliminary data.</text>
</comment>
<reference evidence="2" key="2">
    <citation type="journal article" date="2016" name="Genome Announc.">
        <title>Draft Genome Sequences of Two Novel Amoeba-Resistant Intranuclear Bacteria, 'Candidatus Berkiella cookevillensis' and 'Candidatus Berkiella aquae'.</title>
        <authorList>
            <person name="Mehari Y.T."/>
            <person name="Arivett B.A."/>
            <person name="Farone A.L."/>
            <person name="Gunderson J.H."/>
            <person name="Farone M.B."/>
        </authorList>
    </citation>
    <scope>NUCLEOTIDE SEQUENCE</scope>
    <source>
        <strain evidence="2">CC99</strain>
    </source>
</reference>
<name>A0A0Q9YEC9_9GAMM</name>
<dbReference type="STRING" id="437022.CC99x_01326"/>
<dbReference type="AlphaFoldDB" id="A0A0Q9YEC9"/>
<dbReference type="Proteomes" id="UP000051494">
    <property type="component" value="Unassembled WGS sequence"/>
</dbReference>
<dbReference type="EMBL" id="LKHV01000005">
    <property type="protein sequence ID" value="KRG18845.1"/>
    <property type="molecule type" value="Genomic_DNA"/>
</dbReference>
<proteinExistence type="predicted"/>
<sequence length="104" mass="11963">MKKLLTRAEMDHIKRTDFEGYKKEISKDWETQAQDIAKVKSIIASFDAHEADQNFSLGGRAFPIWAVDAYQYFDAKYGSQFGSVIFEKVLSKIWGEIPHEISTL</sequence>
<organism evidence="1">
    <name type="scientific">Candidatus Berkiella cookevillensis</name>
    <dbReference type="NCBI Taxonomy" id="437022"/>
    <lineage>
        <taxon>Bacteria</taxon>
        <taxon>Pseudomonadati</taxon>
        <taxon>Pseudomonadota</taxon>
        <taxon>Gammaproteobacteria</taxon>
        <taxon>Candidatus Berkiellales</taxon>
        <taxon>Candidatus Berkiellaceae</taxon>
        <taxon>Candidatus Berkiella</taxon>
    </lineage>
</organism>
<protein>
    <submittedName>
        <fullName evidence="1">Uncharacterized protein</fullName>
    </submittedName>
</protein>
<evidence type="ECO:0000313" key="2">
    <source>
        <dbReference type="EMBL" id="MCS5707303.1"/>
    </source>
</evidence>
<reference evidence="2" key="3">
    <citation type="submission" date="2021-06" db="EMBL/GenBank/DDBJ databases">
        <title>Genomic Description and Analysis of Intracellular Bacteria, Candidatus Berkiella cookevillensis and Candidatus Berkiella aquae.</title>
        <authorList>
            <person name="Kidane D.T."/>
            <person name="Mehari Y.T."/>
            <person name="Rice F.C."/>
            <person name="Arivett B.A."/>
            <person name="Farone A.L."/>
            <person name="Berk S.G."/>
            <person name="Farone M.B."/>
        </authorList>
    </citation>
    <scope>NUCLEOTIDE SEQUENCE</scope>
    <source>
        <strain evidence="2">CC99</strain>
    </source>
</reference>